<comment type="caution">
    <text evidence="2">The sequence shown here is derived from an EMBL/GenBank/DDBJ whole genome shotgun (WGS) entry which is preliminary data.</text>
</comment>
<reference evidence="2 3" key="1">
    <citation type="submission" date="2018-07" db="EMBL/GenBank/DDBJ databases">
        <title>A draft genome of a endophytic bacteria, a new species of Pedobacter.</title>
        <authorList>
            <person name="Zhang Z.D."/>
            <person name="Chen Z.J."/>
        </authorList>
    </citation>
    <scope>NUCLEOTIDE SEQUENCE [LARGE SCALE GENOMIC DNA]</scope>
    <source>
        <strain evidence="2 3">RS10</strain>
    </source>
</reference>
<feature type="domain" description="NAD(P)-binding" evidence="1">
    <location>
        <begin position="7"/>
        <end position="197"/>
    </location>
</feature>
<dbReference type="OrthoDB" id="9785372at2"/>
<evidence type="ECO:0000313" key="3">
    <source>
        <dbReference type="Proteomes" id="UP000252081"/>
    </source>
</evidence>
<dbReference type="InterPro" id="IPR016040">
    <property type="entry name" value="NAD(P)-bd_dom"/>
</dbReference>
<dbReference type="PANTHER" id="PTHR43355:SF2">
    <property type="entry name" value="FLAVIN REDUCTASE (NADPH)"/>
    <property type="match status" value="1"/>
</dbReference>
<dbReference type="CDD" id="cd05244">
    <property type="entry name" value="BVR-B_like_SDR_a"/>
    <property type="match status" value="1"/>
</dbReference>
<dbReference type="GO" id="GO:0016646">
    <property type="term" value="F:oxidoreductase activity, acting on the CH-NH group of donors, NAD or NADP as acceptor"/>
    <property type="evidence" value="ECO:0007669"/>
    <property type="project" value="TreeGrafter"/>
</dbReference>
<evidence type="ECO:0000313" key="2">
    <source>
        <dbReference type="EMBL" id="RBQ06781.1"/>
    </source>
</evidence>
<protein>
    <submittedName>
        <fullName evidence="2">NAD(P)-dependent oxidoreductase</fullName>
    </submittedName>
</protein>
<accession>A0A366KYR6</accession>
<dbReference type="RefSeq" id="WP_113949344.1">
    <property type="nucleotide sequence ID" value="NZ_QNQU01000010.1"/>
</dbReference>
<dbReference type="EMBL" id="QNQU01000010">
    <property type="protein sequence ID" value="RBQ06781.1"/>
    <property type="molecule type" value="Genomic_DNA"/>
</dbReference>
<dbReference type="Proteomes" id="UP000252081">
    <property type="component" value="Unassembled WGS sequence"/>
</dbReference>
<gene>
    <name evidence="2" type="ORF">DRW42_13490</name>
</gene>
<dbReference type="PANTHER" id="PTHR43355">
    <property type="entry name" value="FLAVIN REDUCTASE (NADPH)"/>
    <property type="match status" value="1"/>
</dbReference>
<dbReference type="SUPFAM" id="SSF51735">
    <property type="entry name" value="NAD(P)-binding Rossmann-fold domains"/>
    <property type="match status" value="1"/>
</dbReference>
<sequence>MKILIIGSTGFVGSKIVIEALSRGHQITAIARNPEKLPVSPLLNTINVDIFQTEALAQAIAGHDAVISAYNPGWGNPDIYNLFLKGSSSIQEAVKKSGVRRLLIIGGAGSLFIGGKQIVDLEGFPAEIRPGATAAREYLNIIKTEQDLDWTVLSPPGILEPGERTGKFRIGLDEPVRDEQGKSAISIEDLVVALLDELEKGNHIRQRFTVAY</sequence>
<proteinExistence type="predicted"/>
<dbReference type="InterPro" id="IPR036291">
    <property type="entry name" value="NAD(P)-bd_dom_sf"/>
</dbReference>
<dbReference type="Pfam" id="PF13460">
    <property type="entry name" value="NAD_binding_10"/>
    <property type="match status" value="1"/>
</dbReference>
<dbReference type="Gene3D" id="3.40.50.720">
    <property type="entry name" value="NAD(P)-binding Rossmann-like Domain"/>
    <property type="match status" value="1"/>
</dbReference>
<dbReference type="InterPro" id="IPR051606">
    <property type="entry name" value="Polyketide_Oxido-like"/>
</dbReference>
<organism evidence="2 3">
    <name type="scientific">Pedobacter miscanthi</name>
    <dbReference type="NCBI Taxonomy" id="2259170"/>
    <lineage>
        <taxon>Bacteria</taxon>
        <taxon>Pseudomonadati</taxon>
        <taxon>Bacteroidota</taxon>
        <taxon>Sphingobacteriia</taxon>
        <taxon>Sphingobacteriales</taxon>
        <taxon>Sphingobacteriaceae</taxon>
        <taxon>Pedobacter</taxon>
    </lineage>
</organism>
<keyword evidence="3" id="KW-1185">Reference proteome</keyword>
<name>A0A366KYR6_9SPHI</name>
<dbReference type="AlphaFoldDB" id="A0A366KYR6"/>
<evidence type="ECO:0000259" key="1">
    <source>
        <dbReference type="Pfam" id="PF13460"/>
    </source>
</evidence>